<sequence>MSRREQEGPTVRLRPATQADWPLIQSWLKMPQVAEWWGSQSAAQAEIRLVFETPSALARIIEIDGQPIGYTHAIDATFWGETLPDGLPPGAWDVEVFVAAPEHRGRGIGGTALDLLADEVFSTTLSVALCVFVSVRNEHAVRAYESAGFAWVQVWNDPIFGASWLMVRHRPQRTSAH</sequence>
<dbReference type="CDD" id="cd04301">
    <property type="entry name" value="NAT_SF"/>
    <property type="match status" value="1"/>
</dbReference>
<dbReference type="InterPro" id="IPR016181">
    <property type="entry name" value="Acyl_CoA_acyltransferase"/>
</dbReference>
<name>A0A0D6JCZ0_9HYPH</name>
<dbReference type="GO" id="GO:0016410">
    <property type="term" value="F:N-acyltransferase activity"/>
    <property type="evidence" value="ECO:0007669"/>
    <property type="project" value="TreeGrafter"/>
</dbReference>
<evidence type="ECO:0000259" key="2">
    <source>
        <dbReference type="PROSITE" id="PS51186"/>
    </source>
</evidence>
<dbReference type="Proteomes" id="UP000033187">
    <property type="component" value="Chromosome 1"/>
</dbReference>
<dbReference type="PANTHER" id="PTHR31438">
    <property type="entry name" value="LYSINE N-ACYLTRANSFERASE C17G9.06C-RELATED"/>
    <property type="match status" value="1"/>
</dbReference>
<dbReference type="KEGG" id="fiy:BN1229_v1_1190"/>
<evidence type="ECO:0000256" key="1">
    <source>
        <dbReference type="ARBA" id="ARBA00023251"/>
    </source>
</evidence>
<dbReference type="PROSITE" id="PS51186">
    <property type="entry name" value="GNAT"/>
    <property type="match status" value="1"/>
</dbReference>
<feature type="domain" description="N-acetyltransferase" evidence="2">
    <location>
        <begin position="11"/>
        <end position="171"/>
    </location>
</feature>
<dbReference type="SUPFAM" id="SSF55729">
    <property type="entry name" value="Acyl-CoA N-acyltransferases (Nat)"/>
    <property type="match status" value="1"/>
</dbReference>
<dbReference type="OrthoDB" id="9814648at2"/>
<evidence type="ECO:0000313" key="3">
    <source>
        <dbReference type="EMBL" id="CPR17301.1"/>
    </source>
</evidence>
<dbReference type="AlphaFoldDB" id="A0A0D6JCZ0"/>
<accession>A0A0D6JCZ0</accession>
<keyword evidence="3" id="KW-0808">Transferase</keyword>
<dbReference type="Pfam" id="PF13523">
    <property type="entry name" value="Acetyltransf_8"/>
    <property type="match status" value="1"/>
</dbReference>
<dbReference type="PANTHER" id="PTHR31438:SF1">
    <property type="entry name" value="LYSINE N-ACYLTRANSFERASE C17G9.06C-RELATED"/>
    <property type="match status" value="1"/>
</dbReference>
<evidence type="ECO:0000313" key="4">
    <source>
        <dbReference type="Proteomes" id="UP000033187"/>
    </source>
</evidence>
<reference evidence="4" key="1">
    <citation type="submission" date="2015-02" db="EMBL/GenBank/DDBJ databases">
        <authorList>
            <person name="Chooi Y.-H."/>
        </authorList>
    </citation>
    <scope>NUCLEOTIDE SEQUENCE [LARGE SCALE GENOMIC DNA]</scope>
    <source>
        <strain evidence="4">strain Y</strain>
    </source>
</reference>
<dbReference type="GO" id="GO:0016779">
    <property type="term" value="F:nucleotidyltransferase activity"/>
    <property type="evidence" value="ECO:0007669"/>
    <property type="project" value="UniProtKB-KW"/>
</dbReference>
<keyword evidence="3" id="KW-0548">Nucleotidyltransferase</keyword>
<organism evidence="3 4">
    <name type="scientific">Candidatus Filomicrobium marinum</name>
    <dbReference type="NCBI Taxonomy" id="1608628"/>
    <lineage>
        <taxon>Bacteria</taxon>
        <taxon>Pseudomonadati</taxon>
        <taxon>Pseudomonadota</taxon>
        <taxon>Alphaproteobacteria</taxon>
        <taxon>Hyphomicrobiales</taxon>
        <taxon>Hyphomicrobiaceae</taxon>
        <taxon>Filomicrobium</taxon>
    </lineage>
</organism>
<dbReference type="KEGG" id="fil:BN1229_v1_1191"/>
<gene>
    <name evidence="3" type="ORF">YBN1229_v1_1190</name>
</gene>
<keyword evidence="4" id="KW-1185">Reference proteome</keyword>
<keyword evidence="1" id="KW-0046">Antibiotic resistance</keyword>
<dbReference type="GO" id="GO:0046677">
    <property type="term" value="P:response to antibiotic"/>
    <property type="evidence" value="ECO:0007669"/>
    <property type="project" value="UniProtKB-KW"/>
</dbReference>
<dbReference type="EMBL" id="LN829119">
    <property type="protein sequence ID" value="CPR17301.1"/>
    <property type="molecule type" value="Genomic_DNA"/>
</dbReference>
<protein>
    <submittedName>
        <fullName evidence="3">Aminoglycoside 6-adenylyltransferase</fullName>
    </submittedName>
</protein>
<proteinExistence type="predicted"/>
<dbReference type="Gene3D" id="3.40.630.30">
    <property type="match status" value="1"/>
</dbReference>
<dbReference type="InterPro" id="IPR000182">
    <property type="entry name" value="GNAT_dom"/>
</dbReference>
<dbReference type="RefSeq" id="WP_052743723.1">
    <property type="nucleotide sequence ID" value="NZ_LN829118.1"/>
</dbReference>